<dbReference type="Gene3D" id="2.70.98.10">
    <property type="match status" value="1"/>
</dbReference>
<accession>A0ABW8T1S1</accession>
<dbReference type="PANTHER" id="PTHR10091">
    <property type="entry name" value="ALDOSE-1-EPIMERASE"/>
    <property type="match status" value="1"/>
</dbReference>
<comment type="catalytic activity">
    <reaction evidence="1 8">
        <text>alpha-D-glucose = beta-D-glucose</text>
        <dbReference type="Rhea" id="RHEA:10264"/>
        <dbReference type="ChEBI" id="CHEBI:15903"/>
        <dbReference type="ChEBI" id="CHEBI:17925"/>
        <dbReference type="EC" id="5.1.3.3"/>
    </reaction>
</comment>
<dbReference type="InterPro" id="IPR018052">
    <property type="entry name" value="Ald1_epimerase_CS"/>
</dbReference>
<comment type="similarity">
    <text evidence="3 8">Belongs to the aldose epimerase family.</text>
</comment>
<reference evidence="9 10" key="1">
    <citation type="submission" date="2024-11" db="EMBL/GenBank/DDBJ databases">
        <authorList>
            <person name="Heng Y.C."/>
            <person name="Lim A.C.H."/>
            <person name="Lee J.K.Y."/>
            <person name="Kittelmann S."/>
        </authorList>
    </citation>
    <scope>NUCLEOTIDE SEQUENCE [LARGE SCALE GENOMIC DNA]</scope>
    <source>
        <strain evidence="9 10">WILCCON 0185</strain>
    </source>
</reference>
<evidence type="ECO:0000256" key="2">
    <source>
        <dbReference type="ARBA" id="ARBA00005028"/>
    </source>
</evidence>
<dbReference type="Pfam" id="PF01263">
    <property type="entry name" value="Aldose_epim"/>
    <property type="match status" value="1"/>
</dbReference>
<keyword evidence="7 8" id="KW-0119">Carbohydrate metabolism</keyword>
<dbReference type="PIRSF" id="PIRSF005096">
    <property type="entry name" value="GALM"/>
    <property type="match status" value="1"/>
</dbReference>
<dbReference type="InterPro" id="IPR011013">
    <property type="entry name" value="Gal_mutarotase_sf_dom"/>
</dbReference>
<keyword evidence="6 8" id="KW-0413">Isomerase</keyword>
<evidence type="ECO:0000313" key="9">
    <source>
        <dbReference type="EMBL" id="MFL0246372.1"/>
    </source>
</evidence>
<dbReference type="Proteomes" id="UP001623591">
    <property type="component" value="Unassembled WGS sequence"/>
</dbReference>
<protein>
    <recommendedName>
        <fullName evidence="5 8">Aldose 1-epimerase</fullName>
        <ecNumber evidence="4 8">5.1.3.3</ecNumber>
    </recommendedName>
</protein>
<evidence type="ECO:0000313" key="10">
    <source>
        <dbReference type="Proteomes" id="UP001623591"/>
    </source>
</evidence>
<proteinExistence type="inferred from homology"/>
<dbReference type="InterPro" id="IPR008183">
    <property type="entry name" value="Aldose_1/G6P_1-epimerase"/>
</dbReference>
<gene>
    <name evidence="9" type="ORF">ACJDUG_05170</name>
</gene>
<comment type="pathway">
    <text evidence="2 8">Carbohydrate metabolism; hexose metabolism.</text>
</comment>
<dbReference type="GO" id="GO:0016853">
    <property type="term" value="F:isomerase activity"/>
    <property type="evidence" value="ECO:0007669"/>
    <property type="project" value="UniProtKB-KW"/>
</dbReference>
<dbReference type="InterPro" id="IPR015443">
    <property type="entry name" value="Aldose_1-epimerase"/>
</dbReference>
<dbReference type="RefSeq" id="WP_406768842.1">
    <property type="nucleotide sequence ID" value="NZ_JBJHZZ010000002.1"/>
</dbReference>
<dbReference type="InterPro" id="IPR047215">
    <property type="entry name" value="Galactose_mutarotase-like"/>
</dbReference>
<evidence type="ECO:0000256" key="1">
    <source>
        <dbReference type="ARBA" id="ARBA00001614"/>
    </source>
</evidence>
<name>A0ABW8T1S1_9CLOT</name>
<dbReference type="EMBL" id="JBJHZZ010000002">
    <property type="protein sequence ID" value="MFL0246372.1"/>
    <property type="molecule type" value="Genomic_DNA"/>
</dbReference>
<dbReference type="SUPFAM" id="SSF74650">
    <property type="entry name" value="Galactose mutarotase-like"/>
    <property type="match status" value="1"/>
</dbReference>
<comment type="caution">
    <text evidence="9">The sequence shown here is derived from an EMBL/GenBank/DDBJ whole genome shotgun (WGS) entry which is preliminary data.</text>
</comment>
<evidence type="ECO:0000256" key="3">
    <source>
        <dbReference type="ARBA" id="ARBA00006206"/>
    </source>
</evidence>
<dbReference type="PROSITE" id="PS00545">
    <property type="entry name" value="ALDOSE_1_EPIMERASE"/>
    <property type="match status" value="1"/>
</dbReference>
<dbReference type="InterPro" id="IPR014718">
    <property type="entry name" value="GH-type_carb-bd"/>
</dbReference>
<dbReference type="CDD" id="cd09019">
    <property type="entry name" value="galactose_mutarotase_like"/>
    <property type="match status" value="1"/>
</dbReference>
<sequence>MSIEKKYFGSTPDRTNIYSFTLTNSKGTAVEIINFGGIVRSLKLQNDKGSFDDVVLGFDKLEDYKKEGPYFGAIIGRYANRIAKGSFNLNGIEYKLEINNGPNHLHGGLKGFDKVIWEPRILETGGLELSYISKDMEESYPGNLEVKVTYTLTEDNSLKIDYFALSDKDTIVNLTNHSYFNLSGHASGNILNHKVYINADKFTAADKDSIPTGELREVEGTPMDFTKLKKVGDEIRSSYEQIAFAKGYDHNFVINREDERLVKACEVVDDNSGRSMEVYTTMPGVQFYTGNFIEEGVEGLGKDEARYSDYSGLCLETQFFPNSINIKHFPSPILRAKEEYRHTTIYKFR</sequence>
<keyword evidence="10" id="KW-1185">Reference proteome</keyword>
<evidence type="ECO:0000256" key="8">
    <source>
        <dbReference type="PIRNR" id="PIRNR005096"/>
    </source>
</evidence>
<dbReference type="NCBIfam" id="NF008277">
    <property type="entry name" value="PRK11055.1"/>
    <property type="match status" value="1"/>
</dbReference>
<organism evidence="9 10">
    <name type="scientific">Candidatus Clostridium stratigraminis</name>
    <dbReference type="NCBI Taxonomy" id="3381661"/>
    <lineage>
        <taxon>Bacteria</taxon>
        <taxon>Bacillati</taxon>
        <taxon>Bacillota</taxon>
        <taxon>Clostridia</taxon>
        <taxon>Eubacteriales</taxon>
        <taxon>Clostridiaceae</taxon>
        <taxon>Clostridium</taxon>
    </lineage>
</organism>
<dbReference type="EC" id="5.1.3.3" evidence="4 8"/>
<evidence type="ECO:0000256" key="7">
    <source>
        <dbReference type="ARBA" id="ARBA00023277"/>
    </source>
</evidence>
<evidence type="ECO:0000256" key="4">
    <source>
        <dbReference type="ARBA" id="ARBA00013185"/>
    </source>
</evidence>
<dbReference type="PANTHER" id="PTHR10091:SF0">
    <property type="entry name" value="GALACTOSE MUTAROTASE"/>
    <property type="match status" value="1"/>
</dbReference>
<evidence type="ECO:0000256" key="5">
    <source>
        <dbReference type="ARBA" id="ARBA00014165"/>
    </source>
</evidence>
<evidence type="ECO:0000256" key="6">
    <source>
        <dbReference type="ARBA" id="ARBA00023235"/>
    </source>
</evidence>